<feature type="domain" description="Kazal-like" evidence="5">
    <location>
        <begin position="154"/>
        <end position="205"/>
    </location>
</feature>
<comment type="caution">
    <text evidence="6">The sequence shown here is derived from an EMBL/GenBank/DDBJ whole genome shotgun (WGS) entry which is preliminary data.</text>
</comment>
<keyword evidence="4" id="KW-0325">Glycoprotein</keyword>
<dbReference type="GO" id="GO:0050840">
    <property type="term" value="F:extracellular matrix binding"/>
    <property type="evidence" value="ECO:0007669"/>
    <property type="project" value="TreeGrafter"/>
</dbReference>
<evidence type="ECO:0000313" key="6">
    <source>
        <dbReference type="EMBL" id="GFG30942.1"/>
    </source>
</evidence>
<protein>
    <recommendedName>
        <fullName evidence="5">Kazal-like domain-containing protein</fullName>
    </recommendedName>
</protein>
<dbReference type="CDD" id="cd00104">
    <property type="entry name" value="KAZAL_FS"/>
    <property type="match status" value="3"/>
</dbReference>
<keyword evidence="2" id="KW-0677">Repeat</keyword>
<dbReference type="Pfam" id="PF21333">
    <property type="entry name" value="FST_N"/>
    <property type="match status" value="1"/>
</dbReference>
<reference evidence="7" key="1">
    <citation type="submission" date="2020-01" db="EMBL/GenBank/DDBJ databases">
        <title>Draft genome sequence of the Termite Coptotermes fromosanus.</title>
        <authorList>
            <person name="Itakura S."/>
            <person name="Yosikawa Y."/>
            <person name="Umezawa K."/>
        </authorList>
    </citation>
    <scope>NUCLEOTIDE SEQUENCE [LARGE SCALE GENOMIC DNA]</scope>
</reference>
<accession>A0A6L2PIF3</accession>
<dbReference type="PANTHER" id="PTHR13866:SF29">
    <property type="entry name" value="FOLLISTATIN"/>
    <property type="match status" value="1"/>
</dbReference>
<dbReference type="SMART" id="SM00274">
    <property type="entry name" value="FOLN"/>
    <property type="match status" value="3"/>
</dbReference>
<dbReference type="Pfam" id="PF07648">
    <property type="entry name" value="Kazal_2"/>
    <property type="match status" value="3"/>
</dbReference>
<keyword evidence="1" id="KW-0732">Signal</keyword>
<keyword evidence="7" id="KW-1185">Reference proteome</keyword>
<gene>
    <name evidence="6" type="ORF">Cfor_04040</name>
</gene>
<dbReference type="Proteomes" id="UP000502823">
    <property type="component" value="Unassembled WGS sequence"/>
</dbReference>
<sequence>MVRNGRCTELLNEKVSKEECCASDSVATAWSPEDLDPGTLFFWRVLGGGVPCYACKESCAGVDCGEGKKCMIRRGRPKCVCSPDCRKNRHKGPVCGTDGRSYTSVCRLRKRSCRKKNAALTVAYYGHCQRSCDRIRCPAGKHCLLDQNLSPHCVRCAQRCPPRPAASRQVCGTDGVTYQSACHLQEAACHKGKAIPVAYRGRCKPMASCSNVRCRDRQSCLTEVTTGAPRCVTCSYRCPRPRSPSGMRRDMGGPICGTNNRTYHSWCHMLKDACATGFVIETKFSGTCDIGGAKPTVANTVLDDEASIARYS</sequence>
<dbReference type="InterPro" id="IPR002350">
    <property type="entry name" value="Kazal_dom"/>
</dbReference>
<dbReference type="Gene3D" id="3.30.60.30">
    <property type="match status" value="3"/>
</dbReference>
<evidence type="ECO:0000259" key="5">
    <source>
        <dbReference type="PROSITE" id="PS51465"/>
    </source>
</evidence>
<dbReference type="InterPro" id="IPR036058">
    <property type="entry name" value="Kazal_dom_sf"/>
</dbReference>
<dbReference type="InterPro" id="IPR036773">
    <property type="entry name" value="TB_dom_sf"/>
</dbReference>
<evidence type="ECO:0000256" key="4">
    <source>
        <dbReference type="ARBA" id="ARBA00023180"/>
    </source>
</evidence>
<dbReference type="InParanoid" id="A0A6L2PIF3"/>
<dbReference type="PANTHER" id="PTHR13866">
    <property type="entry name" value="SPARC OSTEONECTIN"/>
    <property type="match status" value="1"/>
</dbReference>
<feature type="domain" description="Kazal-like" evidence="5">
    <location>
        <begin position="232"/>
        <end position="290"/>
    </location>
</feature>
<dbReference type="GO" id="GO:0005509">
    <property type="term" value="F:calcium ion binding"/>
    <property type="evidence" value="ECO:0007669"/>
    <property type="project" value="TreeGrafter"/>
</dbReference>
<evidence type="ECO:0000313" key="7">
    <source>
        <dbReference type="Proteomes" id="UP000502823"/>
    </source>
</evidence>
<dbReference type="PROSITE" id="PS51465">
    <property type="entry name" value="KAZAL_2"/>
    <property type="match status" value="3"/>
</dbReference>
<dbReference type="GO" id="GO:0005615">
    <property type="term" value="C:extracellular space"/>
    <property type="evidence" value="ECO:0007669"/>
    <property type="project" value="TreeGrafter"/>
</dbReference>
<keyword evidence="3" id="KW-1015">Disulfide bond</keyword>
<dbReference type="InterPro" id="IPR003645">
    <property type="entry name" value="Fol_N"/>
</dbReference>
<evidence type="ECO:0000256" key="3">
    <source>
        <dbReference type="ARBA" id="ARBA00023157"/>
    </source>
</evidence>
<evidence type="ECO:0000256" key="1">
    <source>
        <dbReference type="ARBA" id="ARBA00022729"/>
    </source>
</evidence>
<dbReference type="AlphaFoldDB" id="A0A6L2PIF3"/>
<dbReference type="GO" id="GO:0005518">
    <property type="term" value="F:collagen binding"/>
    <property type="evidence" value="ECO:0007669"/>
    <property type="project" value="TreeGrafter"/>
</dbReference>
<dbReference type="SMART" id="SM00280">
    <property type="entry name" value="KAZAL"/>
    <property type="match status" value="3"/>
</dbReference>
<dbReference type="FunCoup" id="A0A6L2PIF3">
    <property type="interactions" value="4"/>
</dbReference>
<dbReference type="Gene3D" id="3.90.290.10">
    <property type="entry name" value="TGF-beta binding (TB) domain"/>
    <property type="match status" value="1"/>
</dbReference>
<feature type="domain" description="Kazal-like" evidence="5">
    <location>
        <begin position="80"/>
        <end position="130"/>
    </location>
</feature>
<dbReference type="EMBL" id="BLKM01000267">
    <property type="protein sequence ID" value="GFG30942.1"/>
    <property type="molecule type" value="Genomic_DNA"/>
</dbReference>
<proteinExistence type="predicted"/>
<dbReference type="SUPFAM" id="SSF100895">
    <property type="entry name" value="Kazal-type serine protease inhibitors"/>
    <property type="match status" value="3"/>
</dbReference>
<evidence type="ECO:0000256" key="2">
    <source>
        <dbReference type="ARBA" id="ARBA00022737"/>
    </source>
</evidence>
<dbReference type="OrthoDB" id="192611at2759"/>
<organism evidence="6 7">
    <name type="scientific">Coptotermes formosanus</name>
    <name type="common">Formosan subterranean termite</name>
    <dbReference type="NCBI Taxonomy" id="36987"/>
    <lineage>
        <taxon>Eukaryota</taxon>
        <taxon>Metazoa</taxon>
        <taxon>Ecdysozoa</taxon>
        <taxon>Arthropoda</taxon>
        <taxon>Hexapoda</taxon>
        <taxon>Insecta</taxon>
        <taxon>Pterygota</taxon>
        <taxon>Neoptera</taxon>
        <taxon>Polyneoptera</taxon>
        <taxon>Dictyoptera</taxon>
        <taxon>Blattodea</taxon>
        <taxon>Blattoidea</taxon>
        <taxon>Termitoidae</taxon>
        <taxon>Rhinotermitidae</taxon>
        <taxon>Coptotermes</taxon>
    </lineage>
</organism>
<name>A0A6L2PIF3_COPFO</name>